<dbReference type="FunFam" id="3.40.720.10:FF:000027">
    <property type="entry name" value="iduronate 2-sulfatase"/>
    <property type="match status" value="1"/>
</dbReference>
<evidence type="ECO:0000256" key="4">
    <source>
        <dbReference type="ARBA" id="ARBA00022723"/>
    </source>
</evidence>
<dbReference type="Pfam" id="PF00884">
    <property type="entry name" value="Sulfatase"/>
    <property type="match status" value="1"/>
</dbReference>
<feature type="chain" id="PRO_5026899584" description="Iduronate 2-sulfatase" evidence="18">
    <location>
        <begin position="24"/>
        <end position="564"/>
    </location>
</feature>
<feature type="signal peptide" evidence="18">
    <location>
        <begin position="1"/>
        <end position="23"/>
    </location>
</feature>
<dbReference type="EMBL" id="BLKM01000385">
    <property type="protein sequence ID" value="GFG32736.1"/>
    <property type="molecule type" value="Genomic_DNA"/>
</dbReference>
<keyword evidence="7" id="KW-0106">Calcium</keyword>
<evidence type="ECO:0000256" key="10">
    <source>
        <dbReference type="ARBA" id="ARBA00023180"/>
    </source>
</evidence>
<name>A0A6L2PK49_COPFO</name>
<evidence type="ECO:0000256" key="11">
    <source>
        <dbReference type="ARBA" id="ARBA00023228"/>
    </source>
</evidence>
<dbReference type="PROSITE" id="PS00149">
    <property type="entry name" value="SULFATASE_2"/>
    <property type="match status" value="1"/>
</dbReference>
<comment type="caution">
    <text evidence="20">The sequence shown here is derived from an EMBL/GenBank/DDBJ whole genome shotgun (WGS) entry which is preliminary data.</text>
</comment>
<evidence type="ECO:0000256" key="2">
    <source>
        <dbReference type="ARBA" id="ARBA00004371"/>
    </source>
</evidence>
<evidence type="ECO:0000313" key="20">
    <source>
        <dbReference type="EMBL" id="GFG32736.1"/>
    </source>
</evidence>
<accession>A0A6L2PK49</accession>
<evidence type="ECO:0000256" key="9">
    <source>
        <dbReference type="ARBA" id="ARBA00023157"/>
    </source>
</evidence>
<gene>
    <name evidence="20" type="ORF">Cfor_12149</name>
</gene>
<dbReference type="Gene3D" id="3.40.720.10">
    <property type="entry name" value="Alkaline Phosphatase, subunit A"/>
    <property type="match status" value="1"/>
</dbReference>
<dbReference type="Proteomes" id="UP000502823">
    <property type="component" value="Unassembled WGS sequence"/>
</dbReference>
<comment type="subunit">
    <text evidence="14">Monomer. The 58-kDa mature form is composed of two chains resulting from proteolitic processing, the 42-kDa chain and the 14-kDa chain that remain stably associated and form the 58-kDa intermediate form which is enzymatically active.</text>
</comment>
<keyword evidence="11" id="KW-0458">Lysosome</keyword>
<evidence type="ECO:0000256" key="14">
    <source>
        <dbReference type="ARBA" id="ARBA00062513"/>
    </source>
</evidence>
<comment type="catalytic activity">
    <reaction evidence="12">
        <text>Hydrolysis of the 2-sulfate groups of the L-iduronate 2-sulfate units of dermatan sulfate, heparan sulfate and heparin.</text>
        <dbReference type="EC" id="3.1.6.13"/>
    </reaction>
</comment>
<dbReference type="CDD" id="cd16030">
    <property type="entry name" value="iduronate-2-sulfatase"/>
    <property type="match status" value="1"/>
</dbReference>
<dbReference type="GO" id="GO:1901136">
    <property type="term" value="P:carbohydrate derivative catabolic process"/>
    <property type="evidence" value="ECO:0007669"/>
    <property type="project" value="UniProtKB-ARBA"/>
</dbReference>
<dbReference type="PANTHER" id="PTHR45953:SF1">
    <property type="entry name" value="IDURONATE 2-SULFATASE"/>
    <property type="match status" value="1"/>
</dbReference>
<evidence type="ECO:0000313" key="21">
    <source>
        <dbReference type="Proteomes" id="UP000502823"/>
    </source>
</evidence>
<dbReference type="InterPro" id="IPR024607">
    <property type="entry name" value="Sulfatase_CS"/>
</dbReference>
<dbReference type="InParanoid" id="A0A6L2PK49"/>
<keyword evidence="8" id="KW-0865">Zymogen</keyword>
<dbReference type="OrthoDB" id="96314at2759"/>
<evidence type="ECO:0000256" key="5">
    <source>
        <dbReference type="ARBA" id="ARBA00022729"/>
    </source>
</evidence>
<dbReference type="InterPro" id="IPR000917">
    <property type="entry name" value="Sulfatase_N"/>
</dbReference>
<evidence type="ECO:0000259" key="19">
    <source>
        <dbReference type="Pfam" id="PF00884"/>
    </source>
</evidence>
<dbReference type="AlphaFoldDB" id="A0A6L2PK49"/>
<organism evidence="20 21">
    <name type="scientific">Coptotermes formosanus</name>
    <name type="common">Formosan subterranean termite</name>
    <dbReference type="NCBI Taxonomy" id="36987"/>
    <lineage>
        <taxon>Eukaryota</taxon>
        <taxon>Metazoa</taxon>
        <taxon>Ecdysozoa</taxon>
        <taxon>Arthropoda</taxon>
        <taxon>Hexapoda</taxon>
        <taxon>Insecta</taxon>
        <taxon>Pterygota</taxon>
        <taxon>Neoptera</taxon>
        <taxon>Polyneoptera</taxon>
        <taxon>Dictyoptera</taxon>
        <taxon>Blattodea</taxon>
        <taxon>Blattoidea</taxon>
        <taxon>Termitoidae</taxon>
        <taxon>Rhinotermitidae</taxon>
        <taxon>Coptotermes</taxon>
    </lineage>
</organism>
<dbReference type="SUPFAM" id="SSF53649">
    <property type="entry name" value="Alkaline phosphatase-like"/>
    <property type="match status" value="1"/>
</dbReference>
<comment type="function">
    <text evidence="13">Lysosomal enzyme involved in the degradation pathway of dermatan sulfate and heparan sulfate.</text>
</comment>
<keyword evidence="10" id="KW-0325">Glycoprotein</keyword>
<feature type="domain" description="Sulfatase N-terminal" evidence="19">
    <location>
        <begin position="26"/>
        <end position="386"/>
    </location>
</feature>
<evidence type="ECO:0000256" key="15">
    <source>
        <dbReference type="ARBA" id="ARBA00066413"/>
    </source>
</evidence>
<dbReference type="PANTHER" id="PTHR45953">
    <property type="entry name" value="IDURONATE 2-SULFATASE"/>
    <property type="match status" value="1"/>
</dbReference>
<evidence type="ECO:0000256" key="3">
    <source>
        <dbReference type="ARBA" id="ARBA00008779"/>
    </source>
</evidence>
<dbReference type="EC" id="3.1.6.13" evidence="15"/>
<comment type="subcellular location">
    <subcellularLocation>
        <location evidence="2">Lysosome</location>
    </subcellularLocation>
</comment>
<dbReference type="GO" id="GO:0004423">
    <property type="term" value="F:iduronate-2-sulfatase activity"/>
    <property type="evidence" value="ECO:0007669"/>
    <property type="project" value="UniProtKB-EC"/>
</dbReference>
<dbReference type="InterPro" id="IPR017850">
    <property type="entry name" value="Alkaline_phosphatase_core_sf"/>
</dbReference>
<keyword evidence="4" id="KW-0479">Metal-binding</keyword>
<evidence type="ECO:0000256" key="8">
    <source>
        <dbReference type="ARBA" id="ARBA00023145"/>
    </source>
</evidence>
<evidence type="ECO:0000256" key="12">
    <source>
        <dbReference type="ARBA" id="ARBA00050460"/>
    </source>
</evidence>
<evidence type="ECO:0000256" key="7">
    <source>
        <dbReference type="ARBA" id="ARBA00022837"/>
    </source>
</evidence>
<evidence type="ECO:0000256" key="6">
    <source>
        <dbReference type="ARBA" id="ARBA00022801"/>
    </source>
</evidence>
<dbReference type="FunCoup" id="A0A6L2PK49">
    <property type="interactions" value="269"/>
</dbReference>
<reference evidence="21" key="1">
    <citation type="submission" date="2020-01" db="EMBL/GenBank/DDBJ databases">
        <title>Draft genome sequence of the Termite Coptotermes fromosanus.</title>
        <authorList>
            <person name="Itakura S."/>
            <person name="Yosikawa Y."/>
            <person name="Umezawa K."/>
        </authorList>
    </citation>
    <scope>NUCLEOTIDE SEQUENCE [LARGE SCALE GENOMIC DNA]</scope>
</reference>
<dbReference type="InterPro" id="IPR035874">
    <property type="entry name" value="IDS"/>
</dbReference>
<comment type="cofactor">
    <cofactor evidence="1">
        <name>Ca(2+)</name>
        <dbReference type="ChEBI" id="CHEBI:29108"/>
    </cofactor>
</comment>
<keyword evidence="5 18" id="KW-0732">Signal</keyword>
<protein>
    <recommendedName>
        <fullName evidence="16">Iduronate 2-sulfatase</fullName>
        <ecNumber evidence="15">3.1.6.13</ecNumber>
    </recommendedName>
    <alternativeName>
        <fullName evidence="17">Alpha-L-iduronate sulfate sulfatase</fullName>
    </alternativeName>
</protein>
<sequence>MLAANEITLRLLCLLLVFSALESKDNILFITVDDLRPALGCYGDTMAYTPNIDDLAKRSMLFTNAYVQQALCAPSRNSFLTSRRPDTLHLYDFYSYWRTAAGNFTTLPQHFKENGYHTKTIGKIFHPGVSSNWSDDQPYSWSEAPYHPPTEHYKEASVCPQTDGTFGRNLVCPVEVKFQPGGSLPDLQSLDEAIKFLRAQPNASLPPFFLAVGFHKPHVPLKYPTKYHLHPLESVQLPSARQRPSALPTVAWNPWTDLREREDVAALNVSFPFGPIHDDYARLVIQSYYAAVSYIDDLVGQMLSELKAVGLSNNTIILLVGDHGWSMAEHGEWSKYSNYEVSVHVPFIIHVPALTNSVALQQKEYLSSSALVELVDIFPTLVELADLPVVPPLCPVNSSLVKLCTEGISVVPVIQDAVFRRVQGNETRNQHLEREWKTGVFSQYPRPGLFPTVKPNSDKPRLKQIKVMGYSLRTLRHRYTEWVPFDRQKFEPDWKYVIARELYDHQLDPAENMNIADRSVMSYTVQTLSQQLRAGWRYSLPKHMLAMNSSTENRNISRARRTEQ</sequence>
<keyword evidence="9" id="KW-1015">Disulfide bond</keyword>
<proteinExistence type="inferred from homology"/>
<dbReference type="GO" id="GO:0043202">
    <property type="term" value="C:lysosomal lumen"/>
    <property type="evidence" value="ECO:0007669"/>
    <property type="project" value="UniProtKB-ARBA"/>
</dbReference>
<evidence type="ECO:0000256" key="17">
    <source>
        <dbReference type="ARBA" id="ARBA00081076"/>
    </source>
</evidence>
<dbReference type="GO" id="GO:0046872">
    <property type="term" value="F:metal ion binding"/>
    <property type="evidence" value="ECO:0007669"/>
    <property type="project" value="UniProtKB-KW"/>
</dbReference>
<keyword evidence="21" id="KW-1185">Reference proteome</keyword>
<evidence type="ECO:0000256" key="13">
    <source>
        <dbReference type="ARBA" id="ARBA00056350"/>
    </source>
</evidence>
<evidence type="ECO:0000256" key="18">
    <source>
        <dbReference type="SAM" id="SignalP"/>
    </source>
</evidence>
<keyword evidence="6" id="KW-0378">Hydrolase</keyword>
<evidence type="ECO:0000256" key="1">
    <source>
        <dbReference type="ARBA" id="ARBA00001913"/>
    </source>
</evidence>
<evidence type="ECO:0000256" key="16">
    <source>
        <dbReference type="ARBA" id="ARBA00068336"/>
    </source>
</evidence>
<comment type="similarity">
    <text evidence="3">Belongs to the sulfatase family.</text>
</comment>